<evidence type="ECO:0000256" key="1">
    <source>
        <dbReference type="ARBA" id="ARBA00008898"/>
    </source>
</evidence>
<dbReference type="InterPro" id="IPR002563">
    <property type="entry name" value="Flavin_Rdtase-like_dom"/>
</dbReference>
<evidence type="ECO:0000256" key="2">
    <source>
        <dbReference type="ARBA" id="ARBA00023002"/>
    </source>
</evidence>
<dbReference type="PANTHER" id="PTHR30466:SF11">
    <property type="entry name" value="FLAVIN-DEPENDENT MONOOXYGENASE, REDUCTASE SUBUNIT HSAB"/>
    <property type="match status" value="1"/>
</dbReference>
<sequence length="165" mass="17558">MIEPANLRRAFGQFATGVTIVTALDTEGAPVGVTASSFNTVSLQPPLVLWSIARSAYSFDAFAAAGHFAVHVLDASQRTLSDRFARASSDKFADLRIGKGEGDVPLLETVATVFECETAHRYDGGDHLILVGKVLNLRLPADSADPLLFHRGRYAAVEAAEGVVT</sequence>
<keyword evidence="5" id="KW-1185">Reference proteome</keyword>
<dbReference type="PANTHER" id="PTHR30466">
    <property type="entry name" value="FLAVIN REDUCTASE"/>
    <property type="match status" value="1"/>
</dbReference>
<dbReference type="SMART" id="SM00903">
    <property type="entry name" value="Flavin_Reduct"/>
    <property type="match status" value="1"/>
</dbReference>
<dbReference type="Pfam" id="PF01613">
    <property type="entry name" value="Flavin_Reduct"/>
    <property type="match status" value="1"/>
</dbReference>
<dbReference type="KEGG" id="acom:CEW83_03665"/>
<dbReference type="InterPro" id="IPR050268">
    <property type="entry name" value="NADH-dep_flavin_reductase"/>
</dbReference>
<protein>
    <submittedName>
        <fullName evidence="4">Nitrilotriacetate monooxygenase</fullName>
    </submittedName>
</protein>
<dbReference type="GO" id="GO:0042602">
    <property type="term" value="F:riboflavin reductase (NADPH) activity"/>
    <property type="evidence" value="ECO:0007669"/>
    <property type="project" value="TreeGrafter"/>
</dbReference>
<dbReference type="Proteomes" id="UP000244930">
    <property type="component" value="Chromosome"/>
</dbReference>
<dbReference type="AlphaFoldDB" id="A0A2U8GUX6"/>
<organism evidence="4 5">
    <name type="scientific">Parazoarcus communis</name>
    <dbReference type="NCBI Taxonomy" id="41977"/>
    <lineage>
        <taxon>Bacteria</taxon>
        <taxon>Pseudomonadati</taxon>
        <taxon>Pseudomonadota</taxon>
        <taxon>Betaproteobacteria</taxon>
        <taxon>Rhodocyclales</taxon>
        <taxon>Zoogloeaceae</taxon>
        <taxon>Parazoarcus</taxon>
    </lineage>
</organism>
<dbReference type="EMBL" id="CP022187">
    <property type="protein sequence ID" value="AWI77482.1"/>
    <property type="molecule type" value="Genomic_DNA"/>
</dbReference>
<comment type="similarity">
    <text evidence="1">Belongs to the non-flavoprotein flavin reductase family.</text>
</comment>
<name>A0A2U8GUX6_9RHOO</name>
<dbReference type="InterPro" id="IPR012349">
    <property type="entry name" value="Split_barrel_FMN-bd"/>
</dbReference>
<evidence type="ECO:0000313" key="5">
    <source>
        <dbReference type="Proteomes" id="UP000244930"/>
    </source>
</evidence>
<dbReference type="GO" id="GO:0010181">
    <property type="term" value="F:FMN binding"/>
    <property type="evidence" value="ECO:0007669"/>
    <property type="project" value="InterPro"/>
</dbReference>
<reference evidence="4 5" key="1">
    <citation type="submission" date="2017-06" db="EMBL/GenBank/DDBJ databases">
        <title>Azoarcus.</title>
        <authorList>
            <person name="Woo J.-H."/>
            <person name="Kim H.-S."/>
        </authorList>
    </citation>
    <scope>NUCLEOTIDE SEQUENCE [LARGE SCALE GENOMIC DNA]</scope>
    <source>
        <strain evidence="4 5">TSPY31</strain>
    </source>
</reference>
<dbReference type="SUPFAM" id="SSF50475">
    <property type="entry name" value="FMN-binding split barrel"/>
    <property type="match status" value="1"/>
</dbReference>
<feature type="domain" description="Flavin reductase like" evidence="3">
    <location>
        <begin position="11"/>
        <end position="156"/>
    </location>
</feature>
<evidence type="ECO:0000313" key="4">
    <source>
        <dbReference type="EMBL" id="AWI77482.1"/>
    </source>
</evidence>
<dbReference type="GO" id="GO:0004497">
    <property type="term" value="F:monooxygenase activity"/>
    <property type="evidence" value="ECO:0007669"/>
    <property type="project" value="UniProtKB-KW"/>
</dbReference>
<proteinExistence type="inferred from homology"/>
<dbReference type="Gene3D" id="2.30.110.10">
    <property type="entry name" value="Electron Transport, Fmn-binding Protein, Chain A"/>
    <property type="match status" value="1"/>
</dbReference>
<evidence type="ECO:0000259" key="3">
    <source>
        <dbReference type="SMART" id="SM00903"/>
    </source>
</evidence>
<keyword evidence="2" id="KW-0560">Oxidoreductase</keyword>
<gene>
    <name evidence="4" type="ORF">CEW83_03665</name>
</gene>
<accession>A0A2U8GUX6</accession>
<keyword evidence="4" id="KW-0503">Monooxygenase</keyword>